<keyword evidence="6 7" id="KW-0694">RNA-binding</keyword>
<evidence type="ECO:0000256" key="8">
    <source>
        <dbReference type="PROSITE-ProRule" id="PRU01026"/>
    </source>
</evidence>
<keyword evidence="3 7" id="KW-0489">Methyltransferase</keyword>
<dbReference type="InterPro" id="IPR020598">
    <property type="entry name" value="rRNA_Ade_methylase_Trfase_N"/>
</dbReference>
<comment type="function">
    <text evidence="7">Specifically dimethylates two adjacent adenosines (A1518 and A1519) in the loop of a conserved hairpin near the 3'-end of 16S rRNA in the 30S particle. May play a critical role in biogenesis of 30S subunits.</text>
</comment>
<dbReference type="InterPro" id="IPR023165">
    <property type="entry name" value="rRNA_Ade_diMease-like_C"/>
</dbReference>
<protein>
    <recommendedName>
        <fullName evidence="7">Ribosomal RNA small subunit methyltransferase A</fullName>
        <ecNumber evidence="7">2.1.1.182</ecNumber>
    </recommendedName>
    <alternativeName>
        <fullName evidence="7">16S rRNA (adenine(1518)-N(6)/adenine(1519)-N(6))-dimethyltransferase</fullName>
    </alternativeName>
    <alternativeName>
        <fullName evidence="7">16S rRNA dimethyladenosine transferase</fullName>
    </alternativeName>
    <alternativeName>
        <fullName evidence="7">16S rRNA dimethylase</fullName>
    </alternativeName>
    <alternativeName>
        <fullName evidence="7">S-adenosylmethionine-6-N', N'-adenosyl(rRNA) dimethyltransferase</fullName>
    </alternativeName>
</protein>
<evidence type="ECO:0000256" key="4">
    <source>
        <dbReference type="ARBA" id="ARBA00022679"/>
    </source>
</evidence>
<dbReference type="CDD" id="cd02440">
    <property type="entry name" value="AdoMet_MTases"/>
    <property type="match status" value="1"/>
</dbReference>
<dbReference type="Gene3D" id="3.40.50.150">
    <property type="entry name" value="Vaccinia Virus protein VP39"/>
    <property type="match status" value="1"/>
</dbReference>
<feature type="domain" description="Ribosomal RNA adenine methylase transferase N-terminal" evidence="9">
    <location>
        <begin position="33"/>
        <end position="213"/>
    </location>
</feature>
<evidence type="ECO:0000256" key="6">
    <source>
        <dbReference type="ARBA" id="ARBA00022884"/>
    </source>
</evidence>
<dbReference type="InterPro" id="IPR020596">
    <property type="entry name" value="rRNA_Ade_Mease_Trfase_CS"/>
</dbReference>
<feature type="binding site" evidence="7 8">
    <location>
        <position position="53"/>
    </location>
    <ligand>
        <name>S-adenosyl-L-methionine</name>
        <dbReference type="ChEBI" id="CHEBI:59789"/>
    </ligand>
</feature>
<evidence type="ECO:0000256" key="2">
    <source>
        <dbReference type="ARBA" id="ARBA00022552"/>
    </source>
</evidence>
<evidence type="ECO:0000256" key="3">
    <source>
        <dbReference type="ARBA" id="ARBA00022603"/>
    </source>
</evidence>
<dbReference type="InterPro" id="IPR011530">
    <property type="entry name" value="rRNA_adenine_dimethylase"/>
</dbReference>
<dbReference type="EMBL" id="CADCUQ010000213">
    <property type="protein sequence ID" value="CAA9385171.1"/>
    <property type="molecule type" value="Genomic_DNA"/>
</dbReference>
<dbReference type="AlphaFoldDB" id="A0A6J4ND38"/>
<feature type="binding site" evidence="7 8">
    <location>
        <position position="130"/>
    </location>
    <ligand>
        <name>S-adenosyl-L-methionine</name>
        <dbReference type="ChEBI" id="CHEBI:59789"/>
    </ligand>
</feature>
<keyword evidence="5 7" id="KW-0949">S-adenosyl-L-methionine</keyword>
<feature type="binding site" evidence="7 8">
    <location>
        <position position="74"/>
    </location>
    <ligand>
        <name>S-adenosyl-L-methionine</name>
        <dbReference type="ChEBI" id="CHEBI:59789"/>
    </ligand>
</feature>
<evidence type="ECO:0000259" key="9">
    <source>
        <dbReference type="SMART" id="SM00650"/>
    </source>
</evidence>
<comment type="subcellular location">
    <subcellularLocation>
        <location evidence="7">Cytoplasm</location>
    </subcellularLocation>
</comment>
<keyword evidence="2 7" id="KW-0698">rRNA processing</keyword>
<gene>
    <name evidence="7" type="primary">rsmA</name>
    <name evidence="7" type="synonym">ksgA</name>
    <name evidence="10" type="ORF">AVDCRST_MAG64-883</name>
</gene>
<dbReference type="EC" id="2.1.1.182" evidence="7"/>
<feature type="binding site" evidence="7 8">
    <location>
        <position position="28"/>
    </location>
    <ligand>
        <name>S-adenosyl-L-methionine</name>
        <dbReference type="ChEBI" id="CHEBI:59789"/>
    </ligand>
</feature>
<sequence length="280" mass="30373">MAQTKHEIVALLAEANSQPRHRFGQNFMIDGNLVRLVADAGLLGPDDLAVEVGPGTGTLTQELLERAGRVAAVEIDRDLAALLRRQFADRPSFALIEGDALAGKHGLNADLVSLTREARGQGRHAKLVANLPYNIASPLVVELLIEGVELLAFTVQKEVADRLRAGAGSEAYGPLTVMVQMLGQVEVLRTLPPQAFWPAPKIESALVRVTRADRIGERVRPFGAFVHKVFSFRRKTLRKALAQGGYEAERILGATGLDGQQRPEMLTPEQFLAMFEASAG</sequence>
<dbReference type="GO" id="GO:0052908">
    <property type="term" value="F:16S rRNA (adenine(1518)-N(6)/adenine(1519)-N(6))-dimethyltransferase activity"/>
    <property type="evidence" value="ECO:0007669"/>
    <property type="project" value="UniProtKB-EC"/>
</dbReference>
<name>A0A6J4ND38_9BACT</name>
<feature type="binding site" evidence="7 8">
    <location>
        <position position="99"/>
    </location>
    <ligand>
        <name>S-adenosyl-L-methionine</name>
        <dbReference type="ChEBI" id="CHEBI:59789"/>
    </ligand>
</feature>
<dbReference type="SMART" id="SM00650">
    <property type="entry name" value="rADc"/>
    <property type="match status" value="1"/>
</dbReference>
<dbReference type="PROSITE" id="PS01131">
    <property type="entry name" value="RRNA_A_DIMETH"/>
    <property type="match status" value="1"/>
</dbReference>
<keyword evidence="1 7" id="KW-0963">Cytoplasm</keyword>
<dbReference type="NCBIfam" id="TIGR00755">
    <property type="entry name" value="ksgA"/>
    <property type="match status" value="1"/>
</dbReference>
<evidence type="ECO:0000256" key="7">
    <source>
        <dbReference type="HAMAP-Rule" id="MF_00607"/>
    </source>
</evidence>
<dbReference type="PANTHER" id="PTHR11727">
    <property type="entry name" value="DIMETHYLADENOSINE TRANSFERASE"/>
    <property type="match status" value="1"/>
</dbReference>
<accession>A0A6J4ND38</accession>
<proteinExistence type="inferred from homology"/>
<comment type="similarity">
    <text evidence="7">Belongs to the class I-like SAM-binding methyltransferase superfamily. rRNA adenine N(6)-methyltransferase family. RsmA subfamily.</text>
</comment>
<evidence type="ECO:0000256" key="1">
    <source>
        <dbReference type="ARBA" id="ARBA00022490"/>
    </source>
</evidence>
<dbReference type="Pfam" id="PF00398">
    <property type="entry name" value="RrnaAD"/>
    <property type="match status" value="1"/>
</dbReference>
<dbReference type="SUPFAM" id="SSF53335">
    <property type="entry name" value="S-adenosyl-L-methionine-dependent methyltransferases"/>
    <property type="match status" value="1"/>
</dbReference>
<dbReference type="HAMAP" id="MF_00607">
    <property type="entry name" value="16SrRNA_methyltr_A"/>
    <property type="match status" value="1"/>
</dbReference>
<evidence type="ECO:0000256" key="5">
    <source>
        <dbReference type="ARBA" id="ARBA00022691"/>
    </source>
</evidence>
<comment type="catalytic activity">
    <reaction evidence="7">
        <text>adenosine(1518)/adenosine(1519) in 16S rRNA + 4 S-adenosyl-L-methionine = N(6)-dimethyladenosine(1518)/N(6)-dimethyladenosine(1519) in 16S rRNA + 4 S-adenosyl-L-homocysteine + 4 H(+)</text>
        <dbReference type="Rhea" id="RHEA:19609"/>
        <dbReference type="Rhea" id="RHEA-COMP:10232"/>
        <dbReference type="Rhea" id="RHEA-COMP:10233"/>
        <dbReference type="ChEBI" id="CHEBI:15378"/>
        <dbReference type="ChEBI" id="CHEBI:57856"/>
        <dbReference type="ChEBI" id="CHEBI:59789"/>
        <dbReference type="ChEBI" id="CHEBI:74411"/>
        <dbReference type="ChEBI" id="CHEBI:74493"/>
        <dbReference type="EC" id="2.1.1.182"/>
    </reaction>
</comment>
<dbReference type="InterPro" id="IPR001737">
    <property type="entry name" value="KsgA/Erm"/>
</dbReference>
<dbReference type="Gene3D" id="1.10.8.100">
    <property type="entry name" value="Ribosomal RNA adenine dimethylase-like, domain 2"/>
    <property type="match status" value="1"/>
</dbReference>
<keyword evidence="4 7" id="KW-0808">Transferase</keyword>
<feature type="binding site" evidence="7 8">
    <location>
        <position position="26"/>
    </location>
    <ligand>
        <name>S-adenosyl-L-methionine</name>
        <dbReference type="ChEBI" id="CHEBI:59789"/>
    </ligand>
</feature>
<evidence type="ECO:0000313" key="10">
    <source>
        <dbReference type="EMBL" id="CAA9385171.1"/>
    </source>
</evidence>
<organism evidence="10">
    <name type="scientific">uncultured Phycisphaerae bacterium</name>
    <dbReference type="NCBI Taxonomy" id="904963"/>
    <lineage>
        <taxon>Bacteria</taxon>
        <taxon>Pseudomonadati</taxon>
        <taxon>Planctomycetota</taxon>
        <taxon>Phycisphaerae</taxon>
        <taxon>environmental samples</taxon>
    </lineage>
</organism>
<dbReference type="GO" id="GO:0005829">
    <property type="term" value="C:cytosol"/>
    <property type="evidence" value="ECO:0007669"/>
    <property type="project" value="TreeGrafter"/>
</dbReference>
<dbReference type="PANTHER" id="PTHR11727:SF7">
    <property type="entry name" value="DIMETHYLADENOSINE TRANSFERASE-RELATED"/>
    <property type="match status" value="1"/>
</dbReference>
<reference evidence="10" key="1">
    <citation type="submission" date="2020-02" db="EMBL/GenBank/DDBJ databases">
        <authorList>
            <person name="Meier V. D."/>
        </authorList>
    </citation>
    <scope>NUCLEOTIDE SEQUENCE</scope>
    <source>
        <strain evidence="10">AVDCRST_MAG64</strain>
    </source>
</reference>
<dbReference type="GO" id="GO:0003723">
    <property type="term" value="F:RNA binding"/>
    <property type="evidence" value="ECO:0007669"/>
    <property type="project" value="UniProtKB-UniRule"/>
</dbReference>
<dbReference type="PROSITE" id="PS51689">
    <property type="entry name" value="SAM_RNA_A_N6_MT"/>
    <property type="match status" value="1"/>
</dbReference>
<dbReference type="InterPro" id="IPR029063">
    <property type="entry name" value="SAM-dependent_MTases_sf"/>
</dbReference>